<dbReference type="PANTHER" id="PTHR45846:SF1">
    <property type="entry name" value="TRNA-DIHYDROURIDINE(47) SYNTHASE [NAD(P)(+)]-LIKE"/>
    <property type="match status" value="1"/>
</dbReference>
<evidence type="ECO:0000256" key="12">
    <source>
        <dbReference type="PIRNR" id="PIRNR006621"/>
    </source>
</evidence>
<dbReference type="CDD" id="cd02801">
    <property type="entry name" value="DUS_like_FMN"/>
    <property type="match status" value="1"/>
</dbReference>
<evidence type="ECO:0000256" key="13">
    <source>
        <dbReference type="PIRSR" id="PIRSR006621-1"/>
    </source>
</evidence>
<feature type="active site" description="Proton donor" evidence="13">
    <location>
        <position position="102"/>
    </location>
</feature>
<dbReference type="Proteomes" id="UP000476030">
    <property type="component" value="Unassembled WGS sequence"/>
</dbReference>
<dbReference type="PIRSF" id="PIRSF006621">
    <property type="entry name" value="Dus"/>
    <property type="match status" value="1"/>
</dbReference>
<sequence>MIITLDELTIDPPVFLAPMAGITDLPFRRLVSRYGVGLVFSEMVASKAMVAETRRSLRIVRSANDEQPMAVQLAGCDPDIMADAAKLNEDLGARIIDINMGCPVKKVTSGMAGSSLMRDLDHAAKILKATVKAVNIPVTLKMRTGWDEECRNAPELARIAEDVGIRMLTVHGRTRCQFFKGTADWRFIGEVKKAVSLPVIANGDILTIEDAASAMRQSGADGVMIARGSYGRPWFVGQVADFLAHGDRRPDPDFNEQKNVLLEHYNALIDLYGEDVGVRVARKHLGWYSERLPGGEAFRKKVVRLSNQHEVRREIDCFYEGLQMKESA</sequence>
<keyword evidence="7" id="KW-0521">NADP</keyword>
<dbReference type="NCBIfam" id="TIGR00737">
    <property type="entry name" value="nifR3_yhdG"/>
    <property type="match status" value="1"/>
</dbReference>
<feature type="domain" description="DUS-like FMN-binding" evidence="15">
    <location>
        <begin position="16"/>
        <end position="316"/>
    </location>
</feature>
<keyword evidence="8" id="KW-0694">RNA-binding</keyword>
<dbReference type="PROSITE" id="PS01136">
    <property type="entry name" value="UPF0034"/>
    <property type="match status" value="1"/>
</dbReference>
<dbReference type="GO" id="GO:0000049">
    <property type="term" value="F:tRNA binding"/>
    <property type="evidence" value="ECO:0007669"/>
    <property type="project" value="UniProtKB-KW"/>
</dbReference>
<dbReference type="GO" id="GO:0050660">
    <property type="term" value="F:flavin adenine dinucleotide binding"/>
    <property type="evidence" value="ECO:0007669"/>
    <property type="project" value="InterPro"/>
</dbReference>
<gene>
    <name evidence="16" type="primary">dusB</name>
    <name evidence="16" type="ORF">GQE98_07340</name>
</gene>
<comment type="similarity">
    <text evidence="12">Belongs to the dus family.</text>
</comment>
<keyword evidence="3" id="KW-0820">tRNA-binding</keyword>
<dbReference type="EC" id="1.3.1.-" evidence="12"/>
<accession>A0A6L8W5V8</accession>
<dbReference type="Gene3D" id="1.10.1200.80">
    <property type="entry name" value="Putative flavin oxidoreducatase, domain 2"/>
    <property type="match status" value="1"/>
</dbReference>
<name>A0A6L8W5V8_9PROT</name>
<dbReference type="RefSeq" id="WP_161315030.1">
    <property type="nucleotide sequence ID" value="NZ_WTUW01000002.1"/>
</dbReference>
<evidence type="ECO:0000256" key="2">
    <source>
        <dbReference type="ARBA" id="ARBA00002790"/>
    </source>
</evidence>
<dbReference type="AlphaFoldDB" id="A0A6L8W5V8"/>
<dbReference type="InterPro" id="IPR018517">
    <property type="entry name" value="tRNA_hU_synthase_CS"/>
</dbReference>
<evidence type="ECO:0000256" key="3">
    <source>
        <dbReference type="ARBA" id="ARBA00022555"/>
    </source>
</evidence>
<protein>
    <recommendedName>
        <fullName evidence="12">tRNA-dihydrouridine synthase</fullName>
        <ecNumber evidence="12">1.3.1.-</ecNumber>
    </recommendedName>
</protein>
<proteinExistence type="inferred from homology"/>
<evidence type="ECO:0000256" key="5">
    <source>
        <dbReference type="ARBA" id="ARBA00022643"/>
    </source>
</evidence>
<dbReference type="InterPro" id="IPR004652">
    <property type="entry name" value="DusB-like"/>
</dbReference>
<comment type="cofactor">
    <cofactor evidence="1 12 14">
        <name>FMN</name>
        <dbReference type="ChEBI" id="CHEBI:58210"/>
    </cofactor>
</comment>
<feature type="binding site" evidence="14">
    <location>
        <begin position="226"/>
        <end position="227"/>
    </location>
    <ligand>
        <name>FMN</name>
        <dbReference type="ChEBI" id="CHEBI:58210"/>
    </ligand>
</feature>
<keyword evidence="14" id="KW-0547">Nucleotide-binding</keyword>
<evidence type="ECO:0000259" key="15">
    <source>
        <dbReference type="Pfam" id="PF01207"/>
    </source>
</evidence>
<evidence type="ECO:0000256" key="1">
    <source>
        <dbReference type="ARBA" id="ARBA00001917"/>
    </source>
</evidence>
<keyword evidence="17" id="KW-1185">Reference proteome</keyword>
<evidence type="ECO:0000256" key="6">
    <source>
        <dbReference type="ARBA" id="ARBA00022694"/>
    </source>
</evidence>
<reference evidence="16 17" key="1">
    <citation type="submission" date="2019-12" db="EMBL/GenBank/DDBJ databases">
        <title>Snethiella sp. nov. sp. isolated from sea sand.</title>
        <authorList>
            <person name="Kim J."/>
            <person name="Jeong S.E."/>
            <person name="Jung H.S."/>
            <person name="Jeon C.O."/>
        </authorList>
    </citation>
    <scope>NUCLEOTIDE SEQUENCE [LARGE SCALE GENOMIC DNA]</scope>
    <source>
        <strain evidence="16 17">DP05</strain>
    </source>
</reference>
<organism evidence="16 17">
    <name type="scientific">Sneathiella litorea</name>
    <dbReference type="NCBI Taxonomy" id="2606216"/>
    <lineage>
        <taxon>Bacteria</taxon>
        <taxon>Pseudomonadati</taxon>
        <taxon>Pseudomonadota</taxon>
        <taxon>Alphaproteobacteria</taxon>
        <taxon>Sneathiellales</taxon>
        <taxon>Sneathiellaceae</taxon>
        <taxon>Sneathiella</taxon>
    </lineage>
</organism>
<evidence type="ECO:0000256" key="7">
    <source>
        <dbReference type="ARBA" id="ARBA00022857"/>
    </source>
</evidence>
<evidence type="ECO:0000256" key="11">
    <source>
        <dbReference type="ARBA" id="ARBA00048802"/>
    </source>
</evidence>
<evidence type="ECO:0000256" key="9">
    <source>
        <dbReference type="ARBA" id="ARBA00023002"/>
    </source>
</evidence>
<dbReference type="SUPFAM" id="SSF51395">
    <property type="entry name" value="FMN-linked oxidoreductases"/>
    <property type="match status" value="1"/>
</dbReference>
<dbReference type="InterPro" id="IPR024036">
    <property type="entry name" value="tRNA-dHydroUridine_Synthase_C"/>
</dbReference>
<keyword evidence="9 12" id="KW-0560">Oxidoreductase</keyword>
<dbReference type="Gene3D" id="3.20.20.70">
    <property type="entry name" value="Aldolase class I"/>
    <property type="match status" value="1"/>
</dbReference>
<keyword evidence="6 12" id="KW-0819">tRNA processing</keyword>
<keyword evidence="5 12" id="KW-0288">FMN</keyword>
<feature type="binding site" evidence="14">
    <location>
        <position position="141"/>
    </location>
    <ligand>
        <name>FMN</name>
        <dbReference type="ChEBI" id="CHEBI:58210"/>
    </ligand>
</feature>
<feature type="binding site" evidence="14">
    <location>
        <begin position="18"/>
        <end position="20"/>
    </location>
    <ligand>
        <name>FMN</name>
        <dbReference type="ChEBI" id="CHEBI:58210"/>
    </ligand>
</feature>
<evidence type="ECO:0000313" key="17">
    <source>
        <dbReference type="Proteomes" id="UP000476030"/>
    </source>
</evidence>
<comment type="function">
    <text evidence="2 12">Catalyzes the synthesis of 5,6-dihydrouridine (D), a modified base found in the D-loop of most tRNAs, via the reduction of the C5-C6 double bond in target uridines.</text>
</comment>
<dbReference type="EMBL" id="WTUW01000002">
    <property type="protein sequence ID" value="MZR30448.1"/>
    <property type="molecule type" value="Genomic_DNA"/>
</dbReference>
<dbReference type="InterPro" id="IPR013785">
    <property type="entry name" value="Aldolase_TIM"/>
</dbReference>
<feature type="binding site" evidence="14">
    <location>
        <position position="171"/>
    </location>
    <ligand>
        <name>FMN</name>
        <dbReference type="ChEBI" id="CHEBI:58210"/>
    </ligand>
</feature>
<comment type="caution">
    <text evidence="16">The sequence shown here is derived from an EMBL/GenBank/DDBJ whole genome shotgun (WGS) entry which is preliminary data.</text>
</comment>
<evidence type="ECO:0000256" key="4">
    <source>
        <dbReference type="ARBA" id="ARBA00022630"/>
    </source>
</evidence>
<evidence type="ECO:0000256" key="8">
    <source>
        <dbReference type="ARBA" id="ARBA00022884"/>
    </source>
</evidence>
<dbReference type="InterPro" id="IPR035587">
    <property type="entry name" value="DUS-like_FMN-bd"/>
</dbReference>
<dbReference type="InterPro" id="IPR001269">
    <property type="entry name" value="DUS_fam"/>
</dbReference>
<dbReference type="PANTHER" id="PTHR45846">
    <property type="entry name" value="TRNA-DIHYDROURIDINE(47) SYNTHASE [NAD(P)(+)]-LIKE"/>
    <property type="match status" value="1"/>
</dbReference>
<dbReference type="Pfam" id="PF01207">
    <property type="entry name" value="Dus"/>
    <property type="match status" value="1"/>
</dbReference>
<comment type="catalytic activity">
    <reaction evidence="11">
        <text>a 5,6-dihydrouridine in tRNA + NAD(+) = a uridine in tRNA + NADH + H(+)</text>
        <dbReference type="Rhea" id="RHEA:54452"/>
        <dbReference type="Rhea" id="RHEA-COMP:13339"/>
        <dbReference type="Rhea" id="RHEA-COMP:13887"/>
        <dbReference type="ChEBI" id="CHEBI:15378"/>
        <dbReference type="ChEBI" id="CHEBI:57540"/>
        <dbReference type="ChEBI" id="CHEBI:57945"/>
        <dbReference type="ChEBI" id="CHEBI:65315"/>
        <dbReference type="ChEBI" id="CHEBI:74443"/>
    </reaction>
</comment>
<comment type="catalytic activity">
    <reaction evidence="10">
        <text>a 5,6-dihydrouridine in tRNA + NADP(+) = a uridine in tRNA + NADPH + H(+)</text>
        <dbReference type="Rhea" id="RHEA:23624"/>
        <dbReference type="Rhea" id="RHEA-COMP:13339"/>
        <dbReference type="Rhea" id="RHEA-COMP:13887"/>
        <dbReference type="ChEBI" id="CHEBI:15378"/>
        <dbReference type="ChEBI" id="CHEBI:57783"/>
        <dbReference type="ChEBI" id="CHEBI:58349"/>
        <dbReference type="ChEBI" id="CHEBI:65315"/>
        <dbReference type="ChEBI" id="CHEBI:74443"/>
    </reaction>
</comment>
<keyword evidence="4 12" id="KW-0285">Flavoprotein</keyword>
<feature type="binding site" evidence="14">
    <location>
        <position position="72"/>
    </location>
    <ligand>
        <name>FMN</name>
        <dbReference type="ChEBI" id="CHEBI:58210"/>
    </ligand>
</feature>
<evidence type="ECO:0000256" key="10">
    <source>
        <dbReference type="ARBA" id="ARBA00048205"/>
    </source>
</evidence>
<dbReference type="GO" id="GO:0017150">
    <property type="term" value="F:tRNA dihydrouridine synthase activity"/>
    <property type="evidence" value="ECO:0007669"/>
    <property type="project" value="InterPro"/>
</dbReference>
<evidence type="ECO:0000256" key="14">
    <source>
        <dbReference type="PIRSR" id="PIRSR006621-2"/>
    </source>
</evidence>
<evidence type="ECO:0000313" key="16">
    <source>
        <dbReference type="EMBL" id="MZR30448.1"/>
    </source>
</evidence>